<evidence type="ECO:0000313" key="3">
    <source>
        <dbReference type="Proteomes" id="UP000663903"/>
    </source>
</evidence>
<dbReference type="EMBL" id="CP071796">
    <property type="protein sequence ID" value="QTD44655.1"/>
    <property type="molecule type" value="Genomic_DNA"/>
</dbReference>
<sequence length="182" mass="20101">MVTSAVSLPGFQSPAVGFEQPFEMLEACHERVQRSLALLARLVAYIDAKGHDASSRSAAGDVLRYFDIAGPHHHEDEERHLFPLLKEHADARVRGAVAQLQADHVEMHALWQRLRAVLLAWRDGEPAPAVTDAARTLARDFAAAYERHIPLEESLAYPAARTLLAAADLQRIGAEMAARRRA</sequence>
<feature type="domain" description="Hemerythrin-like" evidence="1">
    <location>
        <begin position="21"/>
        <end position="160"/>
    </location>
</feature>
<evidence type="ECO:0000313" key="2">
    <source>
        <dbReference type="EMBL" id="QTD44655.1"/>
    </source>
</evidence>
<dbReference type="AlphaFoldDB" id="A0A975H2X2"/>
<reference evidence="2" key="1">
    <citation type="submission" date="2021-03" db="EMBL/GenBank/DDBJ databases">
        <title>Ottowia sp. 27C isolated from the cloaca of a Giant Asian pond turtle (Heosemys grandis).</title>
        <authorList>
            <person name="Spergser J."/>
            <person name="Busse H.-J."/>
        </authorList>
    </citation>
    <scope>NUCLEOTIDE SEQUENCE</scope>
    <source>
        <strain evidence="2">27C</strain>
    </source>
</reference>
<dbReference type="CDD" id="cd12108">
    <property type="entry name" value="Hr-like"/>
    <property type="match status" value="1"/>
</dbReference>
<dbReference type="RefSeq" id="WP_208008219.1">
    <property type="nucleotide sequence ID" value="NZ_CP071796.1"/>
</dbReference>
<organism evidence="2 3">
    <name type="scientific">Ottowia testudinis</name>
    <dbReference type="NCBI Taxonomy" id="2816950"/>
    <lineage>
        <taxon>Bacteria</taxon>
        <taxon>Pseudomonadati</taxon>
        <taxon>Pseudomonadota</taxon>
        <taxon>Betaproteobacteria</taxon>
        <taxon>Burkholderiales</taxon>
        <taxon>Comamonadaceae</taxon>
        <taxon>Ottowia</taxon>
    </lineage>
</organism>
<accession>A0A975H2X2</accession>
<dbReference type="InterPro" id="IPR012312">
    <property type="entry name" value="Hemerythrin-like"/>
</dbReference>
<protein>
    <submittedName>
        <fullName evidence="2">Hemerythrin domain-containing protein</fullName>
    </submittedName>
</protein>
<dbReference type="Pfam" id="PF01814">
    <property type="entry name" value="Hemerythrin"/>
    <property type="match status" value="1"/>
</dbReference>
<gene>
    <name evidence="2" type="ORF">J1M35_16410</name>
</gene>
<proteinExistence type="predicted"/>
<dbReference type="Gene3D" id="1.20.120.520">
    <property type="entry name" value="nmb1532 protein domain like"/>
    <property type="match status" value="1"/>
</dbReference>
<dbReference type="KEGG" id="otd:J1M35_16410"/>
<evidence type="ECO:0000259" key="1">
    <source>
        <dbReference type="Pfam" id="PF01814"/>
    </source>
</evidence>
<keyword evidence="3" id="KW-1185">Reference proteome</keyword>
<dbReference type="Proteomes" id="UP000663903">
    <property type="component" value="Chromosome"/>
</dbReference>
<name>A0A975H2X2_9BURK</name>